<accession>A0AA39Y572</accession>
<comment type="caution">
    <text evidence="2">The sequence shown here is derived from an EMBL/GenBank/DDBJ whole genome shotgun (WGS) entry which is preliminary data.</text>
</comment>
<keyword evidence="1" id="KW-1133">Transmembrane helix</keyword>
<proteinExistence type="predicted"/>
<evidence type="ECO:0000313" key="3">
    <source>
        <dbReference type="Proteomes" id="UP001174936"/>
    </source>
</evidence>
<dbReference type="EMBL" id="JAULSV010000004">
    <property type="protein sequence ID" value="KAK0646158.1"/>
    <property type="molecule type" value="Genomic_DNA"/>
</dbReference>
<keyword evidence="1" id="KW-0472">Membrane</keyword>
<organism evidence="2 3">
    <name type="scientific">Cercophora newfieldiana</name>
    <dbReference type="NCBI Taxonomy" id="92897"/>
    <lineage>
        <taxon>Eukaryota</taxon>
        <taxon>Fungi</taxon>
        <taxon>Dikarya</taxon>
        <taxon>Ascomycota</taxon>
        <taxon>Pezizomycotina</taxon>
        <taxon>Sordariomycetes</taxon>
        <taxon>Sordariomycetidae</taxon>
        <taxon>Sordariales</taxon>
        <taxon>Lasiosphaeriaceae</taxon>
        <taxon>Cercophora</taxon>
    </lineage>
</organism>
<dbReference type="Proteomes" id="UP001174936">
    <property type="component" value="Unassembled WGS sequence"/>
</dbReference>
<dbReference type="AlphaFoldDB" id="A0AA39Y572"/>
<gene>
    <name evidence="2" type="ORF">B0T16DRAFT_390642</name>
</gene>
<evidence type="ECO:0000256" key="1">
    <source>
        <dbReference type="SAM" id="Phobius"/>
    </source>
</evidence>
<name>A0AA39Y572_9PEZI</name>
<reference evidence="2" key="1">
    <citation type="submission" date="2023-06" db="EMBL/GenBank/DDBJ databases">
        <title>Genome-scale phylogeny and comparative genomics of the fungal order Sordariales.</title>
        <authorList>
            <consortium name="Lawrence Berkeley National Laboratory"/>
            <person name="Hensen N."/>
            <person name="Bonometti L."/>
            <person name="Westerberg I."/>
            <person name="Brannstrom I.O."/>
            <person name="Guillou S."/>
            <person name="Cros-Aarteil S."/>
            <person name="Calhoun S."/>
            <person name="Haridas S."/>
            <person name="Kuo A."/>
            <person name="Mondo S."/>
            <person name="Pangilinan J."/>
            <person name="Riley R."/>
            <person name="Labutti K."/>
            <person name="Andreopoulos B."/>
            <person name="Lipzen A."/>
            <person name="Chen C."/>
            <person name="Yanf M."/>
            <person name="Daum C."/>
            <person name="Ng V."/>
            <person name="Clum A."/>
            <person name="Steindorff A."/>
            <person name="Ohm R."/>
            <person name="Martin F."/>
            <person name="Silar P."/>
            <person name="Natvig D."/>
            <person name="Lalanne C."/>
            <person name="Gautier V."/>
            <person name="Ament-Velasquez S.L."/>
            <person name="Kruys A."/>
            <person name="Hutchinson M.I."/>
            <person name="Powell A.J."/>
            <person name="Barry K."/>
            <person name="Miller A.N."/>
            <person name="Grigoriev I.V."/>
            <person name="Debuchy R."/>
            <person name="Gladieux P."/>
            <person name="Thoren M.H."/>
            <person name="Johannesson H."/>
        </authorList>
    </citation>
    <scope>NUCLEOTIDE SEQUENCE</scope>
    <source>
        <strain evidence="2">SMH2532-1</strain>
    </source>
</reference>
<feature type="transmembrane region" description="Helical" evidence="1">
    <location>
        <begin position="111"/>
        <end position="133"/>
    </location>
</feature>
<keyword evidence="3" id="KW-1185">Reference proteome</keyword>
<evidence type="ECO:0000313" key="2">
    <source>
        <dbReference type="EMBL" id="KAK0646158.1"/>
    </source>
</evidence>
<sequence>MASFSRGLGPQFLLLVRQQGACKCASTPQPATHILFRLSRSPFQSQSHTRFLQACAKIPVKGATIRKTSPKNGAPLLPSAASTPLSSRIISYASQLALKNRVTLYEAPSHFWFRLSSMTAAFFCITYTTYHYWSIYLNPPPDLDWWVPHAYGVICVFMASIGVYFALGTSRIVRSIDAVSVASLLASNKGKLPKALARKAGSGAQSPIVIEVSTQRMVPFVPNKKILLWPDQVLLPFRMADAVAARSLNGAPKPPMSLKAQLEAARAEQEAKAAARKYNMEHIMTAPFRDAKKGFKAVWEGMARAFNREGFAKITLDNLNYKLDVSGGWAMDEGRAMDRILPIKQIKM</sequence>
<protein>
    <submittedName>
        <fullName evidence="2">Uncharacterized protein</fullName>
    </submittedName>
</protein>
<keyword evidence="1" id="KW-0812">Transmembrane</keyword>
<feature type="transmembrane region" description="Helical" evidence="1">
    <location>
        <begin position="145"/>
        <end position="167"/>
    </location>
</feature>